<keyword evidence="1" id="KW-0813">Transport</keyword>
<accession>A0ABS2EBD8</accession>
<name>A0ABS2EBD8_9FIRM</name>
<reference evidence="5 6" key="1">
    <citation type="journal article" date="2021" name="Sci. Rep.">
        <title>The distribution of antibiotic resistance genes in chicken gut microbiota commensals.</title>
        <authorList>
            <person name="Juricova H."/>
            <person name="Matiasovicova J."/>
            <person name="Kubasova T."/>
            <person name="Cejkova D."/>
            <person name="Rychlik I."/>
        </authorList>
    </citation>
    <scope>NUCLEOTIDE SEQUENCE [LARGE SCALE GENOMIC DNA]</scope>
    <source>
        <strain evidence="5 6">An773</strain>
    </source>
</reference>
<dbReference type="GO" id="GO:0005524">
    <property type="term" value="F:ATP binding"/>
    <property type="evidence" value="ECO:0007669"/>
    <property type="project" value="UniProtKB-KW"/>
</dbReference>
<evidence type="ECO:0000313" key="5">
    <source>
        <dbReference type="EMBL" id="MBM6738880.1"/>
    </source>
</evidence>
<keyword evidence="3 5" id="KW-0067">ATP-binding</keyword>
<protein>
    <submittedName>
        <fullName evidence="5">ATP-binding cassette domain-containing protein</fullName>
    </submittedName>
</protein>
<dbReference type="Gene3D" id="3.40.50.300">
    <property type="entry name" value="P-loop containing nucleotide triphosphate hydrolases"/>
    <property type="match status" value="1"/>
</dbReference>
<dbReference type="EMBL" id="JACLYY010000013">
    <property type="protein sequence ID" value="MBM6738880.1"/>
    <property type="molecule type" value="Genomic_DNA"/>
</dbReference>
<dbReference type="Pfam" id="PF00005">
    <property type="entry name" value="ABC_tran"/>
    <property type="match status" value="1"/>
</dbReference>
<evidence type="ECO:0000256" key="1">
    <source>
        <dbReference type="ARBA" id="ARBA00022448"/>
    </source>
</evidence>
<evidence type="ECO:0000259" key="4">
    <source>
        <dbReference type="PROSITE" id="PS50893"/>
    </source>
</evidence>
<organism evidence="5 6">
    <name type="scientific">Faecalicatena fissicatena</name>
    <dbReference type="NCBI Taxonomy" id="290055"/>
    <lineage>
        <taxon>Bacteria</taxon>
        <taxon>Bacillati</taxon>
        <taxon>Bacillota</taxon>
        <taxon>Clostridia</taxon>
        <taxon>Lachnospirales</taxon>
        <taxon>Lachnospiraceae</taxon>
        <taxon>Faecalicatena</taxon>
    </lineage>
</organism>
<comment type="caution">
    <text evidence="5">The sequence shown here is derived from an EMBL/GenBank/DDBJ whole genome shotgun (WGS) entry which is preliminary data.</text>
</comment>
<dbReference type="PANTHER" id="PTHR42788:SF19">
    <property type="entry name" value="ALIPHATIC SULFONATES IMPORT ATP-BINDING PROTEIN SSUB 2"/>
    <property type="match status" value="1"/>
</dbReference>
<evidence type="ECO:0000256" key="2">
    <source>
        <dbReference type="ARBA" id="ARBA00022741"/>
    </source>
</evidence>
<dbReference type="PROSITE" id="PS00211">
    <property type="entry name" value="ABC_TRANSPORTER_1"/>
    <property type="match status" value="1"/>
</dbReference>
<dbReference type="InterPro" id="IPR027417">
    <property type="entry name" value="P-loop_NTPase"/>
</dbReference>
<gene>
    <name evidence="5" type="ORF">H7U36_12350</name>
</gene>
<dbReference type="InterPro" id="IPR017871">
    <property type="entry name" value="ABC_transporter-like_CS"/>
</dbReference>
<dbReference type="InterPro" id="IPR050166">
    <property type="entry name" value="ABC_transporter_ATP-bind"/>
</dbReference>
<keyword evidence="6" id="KW-1185">Reference proteome</keyword>
<dbReference type="PANTHER" id="PTHR42788">
    <property type="entry name" value="TAURINE IMPORT ATP-BINDING PROTEIN-RELATED"/>
    <property type="match status" value="1"/>
</dbReference>
<dbReference type="SMART" id="SM00382">
    <property type="entry name" value="AAA"/>
    <property type="match status" value="1"/>
</dbReference>
<dbReference type="PROSITE" id="PS50893">
    <property type="entry name" value="ABC_TRANSPORTER_2"/>
    <property type="match status" value="1"/>
</dbReference>
<evidence type="ECO:0000256" key="3">
    <source>
        <dbReference type="ARBA" id="ARBA00022840"/>
    </source>
</evidence>
<dbReference type="SUPFAM" id="SSF52540">
    <property type="entry name" value="P-loop containing nucleoside triphosphate hydrolases"/>
    <property type="match status" value="1"/>
</dbReference>
<sequence length="195" mass="21744">MPDITDINKTYGEHRVLEHFSLHIEEGRTTCIMGRSGCGKTTLLRILMGLEQADEDFGGSREMAAMKKSAVFQEDRLCENLSVMANIRLTCPDRTKAQIQEEMREVDLEGCAGQPVHELSGGMKRRVALLRALLAPGDILFLDEPFKGLDEETRQKVIAYTARKCQGRTVLFVTHDEREAGLMKAAAVISMEALC</sequence>
<feature type="domain" description="ABC transporter" evidence="4">
    <location>
        <begin position="2"/>
        <end position="195"/>
    </location>
</feature>
<evidence type="ECO:0000313" key="6">
    <source>
        <dbReference type="Proteomes" id="UP000716906"/>
    </source>
</evidence>
<dbReference type="InterPro" id="IPR003593">
    <property type="entry name" value="AAA+_ATPase"/>
</dbReference>
<keyword evidence="2" id="KW-0547">Nucleotide-binding</keyword>
<dbReference type="Proteomes" id="UP000716906">
    <property type="component" value="Unassembled WGS sequence"/>
</dbReference>
<dbReference type="InterPro" id="IPR003439">
    <property type="entry name" value="ABC_transporter-like_ATP-bd"/>
</dbReference>
<proteinExistence type="predicted"/>